<evidence type="ECO:0000256" key="3">
    <source>
        <dbReference type="ARBA" id="ARBA00024356"/>
    </source>
</evidence>
<reference evidence="4 5" key="1">
    <citation type="journal article" date="2022" name="BMC Genomics">
        <title>Comparative genome analysis of mycobacteria focusing on tRNA and non-coding RNA.</title>
        <authorList>
            <person name="Behra P.R.K."/>
            <person name="Pettersson B.M.F."/>
            <person name="Ramesh M."/>
            <person name="Das S."/>
            <person name="Dasgupta S."/>
            <person name="Kirsebom L.A."/>
        </authorList>
    </citation>
    <scope>NUCLEOTIDE SEQUENCE [LARGE SCALE GENOMIC DNA]</scope>
    <source>
        <strain evidence="4 5">DSM 44078</strain>
    </source>
</reference>
<comment type="similarity">
    <text evidence="3">Belongs to the glycosyl hydrolase 130 family.</text>
</comment>
<dbReference type="PANTHER" id="PTHR34106">
    <property type="entry name" value="GLYCOSIDASE"/>
    <property type="match status" value="1"/>
</dbReference>
<dbReference type="Gene3D" id="2.115.10.20">
    <property type="entry name" value="Glycosyl hydrolase domain, family 43"/>
    <property type="match status" value="1"/>
</dbReference>
<comment type="caution">
    <text evidence="4">The sequence shown here is derived from an EMBL/GenBank/DDBJ whole genome shotgun (WGS) entry which is preliminary data.</text>
</comment>
<gene>
    <name evidence="4" type="ORF">H7J73_13515</name>
</gene>
<keyword evidence="4" id="KW-0378">Hydrolase</keyword>
<keyword evidence="2" id="KW-0808">Transferase</keyword>
<dbReference type="EMBL" id="JACKTY010000029">
    <property type="protein sequence ID" value="MCV7227048.1"/>
    <property type="molecule type" value="Genomic_DNA"/>
</dbReference>
<dbReference type="Proteomes" id="UP001526201">
    <property type="component" value="Unassembled WGS sequence"/>
</dbReference>
<dbReference type="InterPro" id="IPR023296">
    <property type="entry name" value="Glyco_hydro_beta-prop_sf"/>
</dbReference>
<dbReference type="InterPro" id="IPR007184">
    <property type="entry name" value="Mannoside_phosphorylase"/>
</dbReference>
<evidence type="ECO:0000313" key="5">
    <source>
        <dbReference type="Proteomes" id="UP001526201"/>
    </source>
</evidence>
<organism evidence="4 5">
    <name type="scientific">Mycolicibacterium komossense</name>
    <dbReference type="NCBI Taxonomy" id="1779"/>
    <lineage>
        <taxon>Bacteria</taxon>
        <taxon>Bacillati</taxon>
        <taxon>Actinomycetota</taxon>
        <taxon>Actinomycetes</taxon>
        <taxon>Mycobacteriales</taxon>
        <taxon>Mycobacteriaceae</taxon>
        <taxon>Mycolicibacterium</taxon>
    </lineage>
</organism>
<protein>
    <submittedName>
        <fullName evidence="4">Glycoside hydrolase family 130 protein</fullName>
    </submittedName>
</protein>
<evidence type="ECO:0000256" key="2">
    <source>
        <dbReference type="ARBA" id="ARBA00022679"/>
    </source>
</evidence>
<dbReference type="GO" id="GO:0016787">
    <property type="term" value="F:hydrolase activity"/>
    <property type="evidence" value="ECO:0007669"/>
    <property type="project" value="UniProtKB-KW"/>
</dbReference>
<evidence type="ECO:0000313" key="4">
    <source>
        <dbReference type="EMBL" id="MCV7227048.1"/>
    </source>
</evidence>
<keyword evidence="1" id="KW-0328">Glycosyltransferase</keyword>
<dbReference type="Pfam" id="PF04041">
    <property type="entry name" value="Glyco_hydro_130"/>
    <property type="match status" value="1"/>
</dbReference>
<evidence type="ECO:0000256" key="1">
    <source>
        <dbReference type="ARBA" id="ARBA00022676"/>
    </source>
</evidence>
<keyword evidence="5" id="KW-1185">Reference proteome</keyword>
<dbReference type="PANTHER" id="PTHR34106:SF4">
    <property type="entry name" value="BLL5143 PROTEIN"/>
    <property type="match status" value="1"/>
</dbReference>
<accession>A0ABT3CC44</accession>
<name>A0ABT3CC44_9MYCO</name>
<dbReference type="CDD" id="cd18613">
    <property type="entry name" value="GH130"/>
    <property type="match status" value="1"/>
</dbReference>
<proteinExistence type="inferred from homology"/>
<dbReference type="SUPFAM" id="SSF75005">
    <property type="entry name" value="Arabinanase/levansucrase/invertase"/>
    <property type="match status" value="1"/>
</dbReference>
<sequence length="492" mass="52917">MATRTPVRLAADKSRVITRLFVPGQEGFELQDSRTGAVLRRILALDDDDVRSSLADVFSRFEDRHRDLEGTFRRHSRELADRLTPTDDLSDPRSLLVGAAFTSEYAIEGAALCNPSMVAHPDQSGIDSGSVRFVMSVRGIGEGHQSSIGFRTGVVDAGGGVAMDQTARYATIGVTEGAELSAAVFRSELARLQDAGEAADYVLDALGGRFTRDALDGQLARLGGNLRTRGRGAATIDVIRGIADRTYRVRFPDEIPLTERILWPSTQAEGAGMEDARFVQLRDEDGSLTYYATYTAYSGSEISQQLLATDDFQSFTSTPLVGRAATNKGLALFPRKIHGRFAALSRSDRESNAIAYSDDLSVWATTLPCQQPVESWEALQLGNCGPPIETDAGWLVLTHGVGPMRTYSIGAILLDIDDPTKILGRLRTPLLSPTAAEQDGYVPNVVYSCGALLHADTLVIPYGIGDAAIGIATVALPELLEALTDGLPQPAE</sequence>